<name>A0A410G9Z5_9BURK</name>
<evidence type="ECO:0000313" key="1">
    <source>
        <dbReference type="EMBL" id="QAA93130.1"/>
    </source>
</evidence>
<dbReference type="EMBL" id="CP022987">
    <property type="protein sequence ID" value="QAA93130.1"/>
    <property type="molecule type" value="Genomic_DNA"/>
</dbReference>
<dbReference type="KEGG" id="pus:CKA81_04225"/>
<proteinExistence type="predicted"/>
<evidence type="ECO:0008006" key="3">
    <source>
        <dbReference type="Google" id="ProtNLM"/>
    </source>
</evidence>
<protein>
    <recommendedName>
        <fullName evidence="3">DUF2007 domain-containing protein</fullName>
    </recommendedName>
</protein>
<organism evidence="1 2">
    <name type="scientific">Pollutimonas thiosulfatoxidans</name>
    <dbReference type="NCBI Taxonomy" id="2028345"/>
    <lineage>
        <taxon>Bacteria</taxon>
        <taxon>Pseudomonadati</taxon>
        <taxon>Pseudomonadota</taxon>
        <taxon>Betaproteobacteria</taxon>
        <taxon>Burkholderiales</taxon>
        <taxon>Alcaligenaceae</taxon>
        <taxon>Pollutimonas</taxon>
    </lineage>
</organism>
<gene>
    <name evidence="1" type="ORF">CKA81_04225</name>
</gene>
<dbReference type="OrthoDB" id="8687623at2"/>
<sequence length="75" mass="8051">MIPIYAPKSESEAAVIVSLMQAYGVRFLMRGGAFSSMYPGPITNSLNAQMLMVDEADVDLAHQLLEPFAGDQTSG</sequence>
<reference evidence="1 2" key="1">
    <citation type="submission" date="2017-08" db="EMBL/GenBank/DDBJ databases">
        <authorList>
            <person name="Park S.-J."/>
            <person name="Kim H."/>
        </authorList>
    </citation>
    <scope>NUCLEOTIDE SEQUENCE [LARGE SCALE GENOMIC DNA]</scope>
    <source>
        <strain evidence="2">ye3</strain>
    </source>
</reference>
<dbReference type="RefSeq" id="WP_128354190.1">
    <property type="nucleotide sequence ID" value="NZ_CP022987.1"/>
</dbReference>
<accession>A0A410G9Z5</accession>
<evidence type="ECO:0000313" key="2">
    <source>
        <dbReference type="Proteomes" id="UP000283474"/>
    </source>
</evidence>
<dbReference type="AlphaFoldDB" id="A0A410G9Z5"/>
<keyword evidence="2" id="KW-1185">Reference proteome</keyword>
<dbReference type="Proteomes" id="UP000283474">
    <property type="component" value="Chromosome"/>
</dbReference>